<sequence>MAELSTILLSRRIKAFPLFPLILLLTFLVSGTLMSGLLFLLWIVIWPLSHFYYRQLSYYLIYPVWAQLVFLADWWAPSEVKMFTDAETERLIGKEHAVVVMNHGSSDLDWLIGWLVCERSSLLAATKVFAKRSLSHVPIIGWIWRMAEIIFLDRNWQTDRTCISTQIQKISQYKNPVWILLFPEGTRFTRAKHEQSLAFAKKAGLPQMKHLLTPRTKGFVQMIEAINESGSTIRAIYDTTIAFEKTDHDPTLMNLIAGKPVKAQLKVTRIPIGDVPLEEEACVNWMHDTFKRKDEVLTDFSREGSFAGRSFSLPRRYYTLINEIFWASLVVALFCYLCLKLTASSYFWVLPALIGCGSMALRYLADVTVRSKSSSYGETSRRSAPPSS</sequence>
<comment type="similarity">
    <text evidence="1">Belongs to the 1-acyl-sn-glycerol-3-phosphate acyltransferase family.</text>
</comment>
<gene>
    <name evidence="6" type="primary">RvY_08790-1</name>
    <name evidence="6" type="synonym">RvY_08790.1</name>
    <name evidence="6" type="ORF">RvY_08790</name>
</gene>
<protein>
    <recommendedName>
        <fullName evidence="5">Phospholipid/glycerol acyltransferase domain-containing protein</fullName>
    </recommendedName>
</protein>
<keyword evidence="4" id="KW-0812">Transmembrane</keyword>
<dbReference type="CDD" id="cd07990">
    <property type="entry name" value="LPLAT_LCLAT1-like"/>
    <property type="match status" value="1"/>
</dbReference>
<dbReference type="EMBL" id="BDGG01000004">
    <property type="protein sequence ID" value="GAU97508.1"/>
    <property type="molecule type" value="Genomic_DNA"/>
</dbReference>
<evidence type="ECO:0000256" key="4">
    <source>
        <dbReference type="SAM" id="Phobius"/>
    </source>
</evidence>
<keyword evidence="3" id="KW-0012">Acyltransferase</keyword>
<dbReference type="Proteomes" id="UP000186922">
    <property type="component" value="Unassembled WGS sequence"/>
</dbReference>
<dbReference type="PANTHER" id="PTHR10983">
    <property type="entry name" value="1-ACYLGLYCEROL-3-PHOSPHATE ACYLTRANSFERASE-RELATED"/>
    <property type="match status" value="1"/>
</dbReference>
<organism evidence="6 7">
    <name type="scientific">Ramazzottius varieornatus</name>
    <name type="common">Water bear</name>
    <name type="synonym">Tardigrade</name>
    <dbReference type="NCBI Taxonomy" id="947166"/>
    <lineage>
        <taxon>Eukaryota</taxon>
        <taxon>Metazoa</taxon>
        <taxon>Ecdysozoa</taxon>
        <taxon>Tardigrada</taxon>
        <taxon>Eutardigrada</taxon>
        <taxon>Parachela</taxon>
        <taxon>Hypsibioidea</taxon>
        <taxon>Ramazzottiidae</taxon>
        <taxon>Ramazzottius</taxon>
    </lineage>
</organism>
<keyword evidence="7" id="KW-1185">Reference proteome</keyword>
<evidence type="ECO:0000259" key="5">
    <source>
        <dbReference type="SMART" id="SM00563"/>
    </source>
</evidence>
<keyword evidence="4" id="KW-0472">Membrane</keyword>
<accession>A0A1D1VG95</accession>
<feature type="transmembrane region" description="Helical" evidence="4">
    <location>
        <begin position="345"/>
        <end position="365"/>
    </location>
</feature>
<dbReference type="GO" id="GO:0003841">
    <property type="term" value="F:1-acylglycerol-3-phosphate O-acyltransferase activity"/>
    <property type="evidence" value="ECO:0007669"/>
    <property type="project" value="TreeGrafter"/>
</dbReference>
<evidence type="ECO:0000313" key="7">
    <source>
        <dbReference type="Proteomes" id="UP000186922"/>
    </source>
</evidence>
<reference evidence="6 7" key="1">
    <citation type="journal article" date="2016" name="Nat. Commun.">
        <title>Extremotolerant tardigrade genome and improved radiotolerance of human cultured cells by tardigrade-unique protein.</title>
        <authorList>
            <person name="Hashimoto T."/>
            <person name="Horikawa D.D."/>
            <person name="Saito Y."/>
            <person name="Kuwahara H."/>
            <person name="Kozuka-Hata H."/>
            <person name="Shin-I T."/>
            <person name="Minakuchi Y."/>
            <person name="Ohishi K."/>
            <person name="Motoyama A."/>
            <person name="Aizu T."/>
            <person name="Enomoto A."/>
            <person name="Kondo K."/>
            <person name="Tanaka S."/>
            <person name="Hara Y."/>
            <person name="Koshikawa S."/>
            <person name="Sagara H."/>
            <person name="Miura T."/>
            <person name="Yokobori S."/>
            <person name="Miyagawa K."/>
            <person name="Suzuki Y."/>
            <person name="Kubo T."/>
            <person name="Oyama M."/>
            <person name="Kohara Y."/>
            <person name="Fujiyama A."/>
            <person name="Arakawa K."/>
            <person name="Katayama T."/>
            <person name="Toyoda A."/>
            <person name="Kunieda T."/>
        </authorList>
    </citation>
    <scope>NUCLEOTIDE SEQUENCE [LARGE SCALE GENOMIC DNA]</scope>
    <source>
        <strain evidence="6 7">YOKOZUNA-1</strain>
    </source>
</reference>
<evidence type="ECO:0000256" key="1">
    <source>
        <dbReference type="ARBA" id="ARBA00008655"/>
    </source>
</evidence>
<dbReference type="STRING" id="947166.A0A1D1VG95"/>
<dbReference type="Pfam" id="PF01553">
    <property type="entry name" value="Acyltransferase"/>
    <property type="match status" value="1"/>
</dbReference>
<keyword evidence="4" id="KW-1133">Transmembrane helix</keyword>
<dbReference type="InterPro" id="IPR002123">
    <property type="entry name" value="Plipid/glycerol_acylTrfase"/>
</dbReference>
<evidence type="ECO:0000256" key="2">
    <source>
        <dbReference type="ARBA" id="ARBA00022679"/>
    </source>
</evidence>
<dbReference type="SMART" id="SM00563">
    <property type="entry name" value="PlsC"/>
    <property type="match status" value="1"/>
</dbReference>
<feature type="transmembrane region" description="Helical" evidence="4">
    <location>
        <begin position="317"/>
        <end position="339"/>
    </location>
</feature>
<dbReference type="SUPFAM" id="SSF69593">
    <property type="entry name" value="Glycerol-3-phosphate (1)-acyltransferase"/>
    <property type="match status" value="1"/>
</dbReference>
<dbReference type="Pfam" id="PF16076">
    <property type="entry name" value="Acyltransf_C"/>
    <property type="match status" value="1"/>
</dbReference>
<dbReference type="OrthoDB" id="189226at2759"/>
<feature type="transmembrane region" description="Helical" evidence="4">
    <location>
        <begin position="21"/>
        <end position="45"/>
    </location>
</feature>
<feature type="domain" description="Phospholipid/glycerol acyltransferase" evidence="5">
    <location>
        <begin position="97"/>
        <end position="220"/>
    </location>
</feature>
<dbReference type="GO" id="GO:0012505">
    <property type="term" value="C:endomembrane system"/>
    <property type="evidence" value="ECO:0007669"/>
    <property type="project" value="TreeGrafter"/>
</dbReference>
<proteinExistence type="inferred from homology"/>
<evidence type="ECO:0000256" key="3">
    <source>
        <dbReference type="ARBA" id="ARBA00023315"/>
    </source>
</evidence>
<comment type="caution">
    <text evidence="6">The sequence shown here is derived from an EMBL/GenBank/DDBJ whole genome shotgun (WGS) entry which is preliminary data.</text>
</comment>
<name>A0A1D1VG95_RAMVA</name>
<evidence type="ECO:0000313" key="6">
    <source>
        <dbReference type="EMBL" id="GAU97508.1"/>
    </source>
</evidence>
<dbReference type="AlphaFoldDB" id="A0A1D1VG95"/>
<keyword evidence="2" id="KW-0808">Transferase</keyword>
<dbReference type="PANTHER" id="PTHR10983:SF24">
    <property type="entry name" value="1-ACYLGLYCEROL-3-PHOSPHATE O-ACYLTRANSFERASE 3, ISOFORM E-RELATED"/>
    <property type="match status" value="1"/>
</dbReference>
<dbReference type="InterPro" id="IPR032098">
    <property type="entry name" value="Acyltransf_C"/>
</dbReference>